<dbReference type="Gene3D" id="3.10.350.10">
    <property type="entry name" value="LysM domain"/>
    <property type="match status" value="1"/>
</dbReference>
<feature type="signal peptide" evidence="2">
    <location>
        <begin position="1"/>
        <end position="24"/>
    </location>
</feature>
<organism evidence="4 5">
    <name type="scientific">Bdellovibrio bacteriovorus (strain ATCC 15356 / DSM 50701 / NCIMB 9529 / HD100)</name>
    <dbReference type="NCBI Taxonomy" id="264462"/>
    <lineage>
        <taxon>Bacteria</taxon>
        <taxon>Pseudomonadati</taxon>
        <taxon>Bdellovibrionota</taxon>
        <taxon>Bdellovibrionia</taxon>
        <taxon>Bdellovibrionales</taxon>
        <taxon>Pseudobdellovibrionaceae</taxon>
        <taxon>Bdellovibrio</taxon>
    </lineage>
</organism>
<dbReference type="InterPro" id="IPR018392">
    <property type="entry name" value="LysM"/>
</dbReference>
<evidence type="ECO:0000259" key="3">
    <source>
        <dbReference type="PROSITE" id="PS51782"/>
    </source>
</evidence>
<dbReference type="InterPro" id="IPR052196">
    <property type="entry name" value="Bact_Kbp"/>
</dbReference>
<protein>
    <submittedName>
        <fullName evidence="4">Putative signal peptide protein containing LysM motif</fullName>
    </submittedName>
</protein>
<evidence type="ECO:0000256" key="2">
    <source>
        <dbReference type="SAM" id="SignalP"/>
    </source>
</evidence>
<gene>
    <name evidence="4" type="ordered locus">Bd2473</name>
</gene>
<dbReference type="AlphaFoldDB" id="Q6MKC8"/>
<evidence type="ECO:0000256" key="1">
    <source>
        <dbReference type="SAM" id="MobiDB-lite"/>
    </source>
</evidence>
<sequence>MQRVMNKKFSVMMALILTAMLAQAQDNPPDATWESDPLDVLESQQQEVVEPSVPEFKEIPEPGADVPAPPAPEVASPEPTMEDIAPPAPTPETQTVETFSPVPATGAVGSEPDYAREAEFHRIYKNYNEQPTSVELWEKAVGNREAEIYQVQKGDTLWGISTTFFGDPNFWPKIWSLNNGAVLNPHEIDPKMNIQFFPGTADEAPTLDLAAADTTGKADATVVTDVKPEAGAKTGAVALPRGKKRTPLLKTLPNSLPSYRMGAMNDPKLELQIELPKTQFPTAPEYLEYYLADAPVQGVGRVTATEMDMKTAGEFQYIYVRLDSNGGKDFVAQKNLTMVKDPLVKDRQGQMVELQGEIEVLEKVNDQQNIYRAIVKKAIQPVDVGAILTPGKLPMIDPSPSGMVSGVGAKIMGGQFDKKRNIFGNSTLVFLDGGSAQGLQEGQTLSVFADERVRNKKNEAVMNDRVVGSVKIVRVSPNFATAYVIRASDNILVGDYVGKPVVQALREAPVVEAPAKADEDFEKEFEDAPSTPADAPAPDGGLDDSDLDF</sequence>
<dbReference type="STRING" id="264462.Bd2473"/>
<keyword evidence="5" id="KW-1185">Reference proteome</keyword>
<feature type="domain" description="LysM" evidence="3">
    <location>
        <begin position="147"/>
        <end position="196"/>
    </location>
</feature>
<feature type="chain" id="PRO_5004277631" evidence="2">
    <location>
        <begin position="25"/>
        <end position="549"/>
    </location>
</feature>
<keyword evidence="2" id="KW-0732">Signal</keyword>
<dbReference type="Pfam" id="PF01476">
    <property type="entry name" value="LysM"/>
    <property type="match status" value="1"/>
</dbReference>
<feature type="compositionally biased region" description="Low complexity" evidence="1">
    <location>
        <begin position="528"/>
        <end position="540"/>
    </location>
</feature>
<accession>Q6MKC8</accession>
<feature type="region of interest" description="Disordered" evidence="1">
    <location>
        <begin position="57"/>
        <end position="81"/>
    </location>
</feature>
<dbReference type="HOGENOM" id="CLU_495817_0_0_7"/>
<evidence type="ECO:0000313" key="5">
    <source>
        <dbReference type="Proteomes" id="UP000008080"/>
    </source>
</evidence>
<dbReference type="eggNOG" id="COG1652">
    <property type="taxonomic scope" value="Bacteria"/>
</dbReference>
<dbReference type="Proteomes" id="UP000008080">
    <property type="component" value="Chromosome"/>
</dbReference>
<dbReference type="CDD" id="cd00118">
    <property type="entry name" value="LysM"/>
    <property type="match status" value="1"/>
</dbReference>
<dbReference type="EMBL" id="BX842652">
    <property type="protein sequence ID" value="CAE80279.1"/>
    <property type="molecule type" value="Genomic_DNA"/>
</dbReference>
<dbReference type="PANTHER" id="PTHR34700">
    <property type="entry name" value="POTASSIUM BINDING PROTEIN KBP"/>
    <property type="match status" value="1"/>
</dbReference>
<name>Q6MKC8_BDEBA</name>
<evidence type="ECO:0000313" key="4">
    <source>
        <dbReference type="EMBL" id="CAE80279.1"/>
    </source>
</evidence>
<dbReference type="PANTHER" id="PTHR34700:SF4">
    <property type="entry name" value="PHAGE-LIKE ELEMENT PBSX PROTEIN XKDP"/>
    <property type="match status" value="1"/>
</dbReference>
<reference evidence="4 5" key="1">
    <citation type="journal article" date="2004" name="Science">
        <title>A predator unmasked: life cycle of Bdellovibrio bacteriovorus from a genomic perspective.</title>
        <authorList>
            <person name="Rendulic S."/>
            <person name="Jagtap P."/>
            <person name="Rosinus A."/>
            <person name="Eppinger M."/>
            <person name="Baar C."/>
            <person name="Lanz C."/>
            <person name="Keller H."/>
            <person name="Lambert C."/>
            <person name="Evans K.J."/>
            <person name="Goesmann A."/>
            <person name="Meyer F."/>
            <person name="Sockett R.E."/>
            <person name="Schuster S.C."/>
        </authorList>
    </citation>
    <scope>NUCLEOTIDE SEQUENCE [LARGE SCALE GENOMIC DNA]</scope>
    <source>
        <strain evidence="5">ATCC 15356 / DSM 50701 / NCIMB 9529 / HD100</strain>
    </source>
</reference>
<dbReference type="SMART" id="SM00257">
    <property type="entry name" value="LysM"/>
    <property type="match status" value="1"/>
</dbReference>
<dbReference type="KEGG" id="bba:Bd2473"/>
<dbReference type="PROSITE" id="PS51782">
    <property type="entry name" value="LYSM"/>
    <property type="match status" value="1"/>
</dbReference>
<feature type="region of interest" description="Disordered" evidence="1">
    <location>
        <begin position="513"/>
        <end position="549"/>
    </location>
</feature>
<dbReference type="InterPro" id="IPR036779">
    <property type="entry name" value="LysM_dom_sf"/>
</dbReference>
<proteinExistence type="predicted"/>